<organism evidence="1 2">
    <name type="scientific">Paramecium sonneborni</name>
    <dbReference type="NCBI Taxonomy" id="65129"/>
    <lineage>
        <taxon>Eukaryota</taxon>
        <taxon>Sar</taxon>
        <taxon>Alveolata</taxon>
        <taxon>Ciliophora</taxon>
        <taxon>Intramacronucleata</taxon>
        <taxon>Oligohymenophorea</taxon>
        <taxon>Peniculida</taxon>
        <taxon>Parameciidae</taxon>
        <taxon>Paramecium</taxon>
    </lineage>
</organism>
<evidence type="ECO:0000313" key="1">
    <source>
        <dbReference type="EMBL" id="CAD8090809.1"/>
    </source>
</evidence>
<keyword evidence="2" id="KW-1185">Reference proteome</keyword>
<comment type="caution">
    <text evidence="1">The sequence shown here is derived from an EMBL/GenBank/DDBJ whole genome shotgun (WGS) entry which is preliminary data.</text>
</comment>
<reference evidence="1" key="1">
    <citation type="submission" date="2021-01" db="EMBL/GenBank/DDBJ databases">
        <authorList>
            <consortium name="Genoscope - CEA"/>
            <person name="William W."/>
        </authorList>
    </citation>
    <scope>NUCLEOTIDE SEQUENCE</scope>
</reference>
<name>A0A8S1NHP4_9CILI</name>
<dbReference type="EMBL" id="CAJJDN010000056">
    <property type="protein sequence ID" value="CAD8090809.1"/>
    <property type="molecule type" value="Genomic_DNA"/>
</dbReference>
<accession>A0A8S1NHP4</accession>
<sequence>MINQSTEIEYFQEKELTVSRWQLEDEDKENQTKNLIQPQQTKPTLYKIQIEYPDYSSHTPSSNKSKELKRMIENNFRRRPKKSIDAWEDILLKCNNSKKG</sequence>
<evidence type="ECO:0000313" key="2">
    <source>
        <dbReference type="Proteomes" id="UP000692954"/>
    </source>
</evidence>
<dbReference type="Proteomes" id="UP000692954">
    <property type="component" value="Unassembled WGS sequence"/>
</dbReference>
<protein>
    <submittedName>
        <fullName evidence="1">Uncharacterized protein</fullName>
    </submittedName>
</protein>
<proteinExistence type="predicted"/>
<dbReference type="AlphaFoldDB" id="A0A8S1NHP4"/>
<gene>
    <name evidence="1" type="ORF">PSON_ATCC_30995.1.T0560201</name>
</gene>
<dbReference type="OrthoDB" id="287557at2759"/>